<gene>
    <name evidence="10" type="ORF">CCGE525_31365</name>
</gene>
<keyword evidence="4" id="KW-1003">Cell membrane</keyword>
<evidence type="ECO:0000313" key="10">
    <source>
        <dbReference type="EMBL" id="AYG63189.1"/>
    </source>
</evidence>
<dbReference type="PANTHER" id="PTHR30614">
    <property type="entry name" value="MEMBRANE COMPONENT OF AMINO ACID ABC TRANSPORTER"/>
    <property type="match status" value="1"/>
</dbReference>
<keyword evidence="3 8" id="KW-0813">Transport</keyword>
<dbReference type="NCBIfam" id="TIGR01726">
    <property type="entry name" value="HEQRo_perm_3TM"/>
    <property type="match status" value="1"/>
</dbReference>
<keyword evidence="10" id="KW-0614">Plasmid</keyword>
<evidence type="ECO:0000313" key="11">
    <source>
        <dbReference type="Proteomes" id="UP000282195"/>
    </source>
</evidence>
<dbReference type="CDD" id="cd06261">
    <property type="entry name" value="TM_PBP2"/>
    <property type="match status" value="1"/>
</dbReference>
<evidence type="ECO:0000259" key="9">
    <source>
        <dbReference type="PROSITE" id="PS50928"/>
    </source>
</evidence>
<dbReference type="InterPro" id="IPR035906">
    <property type="entry name" value="MetI-like_sf"/>
</dbReference>
<dbReference type="PROSITE" id="PS50928">
    <property type="entry name" value="ABC_TM1"/>
    <property type="match status" value="1"/>
</dbReference>
<feature type="transmembrane region" description="Helical" evidence="8">
    <location>
        <begin position="187"/>
        <end position="208"/>
    </location>
</feature>
<evidence type="ECO:0000256" key="8">
    <source>
        <dbReference type="RuleBase" id="RU363032"/>
    </source>
</evidence>
<keyword evidence="6 8" id="KW-1133">Transmembrane helix</keyword>
<dbReference type="InterPro" id="IPR043429">
    <property type="entry name" value="ArtM/GltK/GlnP/TcyL/YhdX-like"/>
</dbReference>
<dbReference type="InterPro" id="IPR010065">
    <property type="entry name" value="AA_ABC_transptr_permease_3TM"/>
</dbReference>
<evidence type="ECO:0000256" key="1">
    <source>
        <dbReference type="ARBA" id="ARBA00004429"/>
    </source>
</evidence>
<keyword evidence="5 8" id="KW-0812">Transmembrane</keyword>
<organism evidence="10 11">
    <name type="scientific">Rhizobium jaguaris</name>
    <dbReference type="NCBI Taxonomy" id="1312183"/>
    <lineage>
        <taxon>Bacteria</taxon>
        <taxon>Pseudomonadati</taxon>
        <taxon>Pseudomonadota</taxon>
        <taxon>Alphaproteobacteria</taxon>
        <taxon>Hyphomicrobiales</taxon>
        <taxon>Rhizobiaceae</taxon>
        <taxon>Rhizobium/Agrobacterium group</taxon>
        <taxon>Rhizobium</taxon>
    </lineage>
</organism>
<dbReference type="Proteomes" id="UP000282195">
    <property type="component" value="Plasmid pRCCGE525c"/>
</dbReference>
<evidence type="ECO:0000256" key="6">
    <source>
        <dbReference type="ARBA" id="ARBA00022989"/>
    </source>
</evidence>
<comment type="similarity">
    <text evidence="2">Belongs to the binding-protein-dependent transport system permease family. HisMQ subfamily.</text>
</comment>
<feature type="transmembrane region" description="Helical" evidence="8">
    <location>
        <begin position="20"/>
        <end position="39"/>
    </location>
</feature>
<protein>
    <submittedName>
        <fullName evidence="10">Amino acid ABC transporter permease</fullName>
    </submittedName>
</protein>
<feature type="transmembrane region" description="Helical" evidence="8">
    <location>
        <begin position="79"/>
        <end position="99"/>
    </location>
</feature>
<dbReference type="OrthoDB" id="9787841at2"/>
<evidence type="ECO:0000256" key="7">
    <source>
        <dbReference type="ARBA" id="ARBA00023136"/>
    </source>
</evidence>
<dbReference type="Pfam" id="PF00528">
    <property type="entry name" value="BPD_transp_1"/>
    <property type="match status" value="1"/>
</dbReference>
<name>A0A387FX05_9HYPH</name>
<sequence>MNHDLFSFLPLFLKAAALTIWLSWLALMIGAVAGGFVALARTSRWLPLRVLALLFVEFFRSIPILIVLFFAYFGLPVMFGVDISTFTAATLALALHATATMSEVMRAGIESVGRGQWEAAQSSGMTFAQTMRHVVGPQALKVVLPPSVGVYVTTLKESSLASIIGYIELTKTGLLVRESTGGSFAPLLLLGVLYFLINYGISLAGGVLERRYNVGTKLVLAGGGL</sequence>
<evidence type="ECO:0000256" key="5">
    <source>
        <dbReference type="ARBA" id="ARBA00022692"/>
    </source>
</evidence>
<dbReference type="GO" id="GO:0022857">
    <property type="term" value="F:transmembrane transporter activity"/>
    <property type="evidence" value="ECO:0007669"/>
    <property type="project" value="InterPro"/>
</dbReference>
<feature type="domain" description="ABC transmembrane type-1" evidence="9">
    <location>
        <begin position="16"/>
        <end position="205"/>
    </location>
</feature>
<dbReference type="AlphaFoldDB" id="A0A387FX05"/>
<comment type="subcellular location">
    <subcellularLocation>
        <location evidence="1">Cell inner membrane</location>
        <topology evidence="1">Multi-pass membrane protein</topology>
    </subcellularLocation>
    <subcellularLocation>
        <location evidence="8">Cell membrane</location>
        <topology evidence="8">Multi-pass membrane protein</topology>
    </subcellularLocation>
</comment>
<evidence type="ECO:0000256" key="2">
    <source>
        <dbReference type="ARBA" id="ARBA00010072"/>
    </source>
</evidence>
<keyword evidence="11" id="KW-1185">Reference proteome</keyword>
<dbReference type="GO" id="GO:0006865">
    <property type="term" value="P:amino acid transport"/>
    <property type="evidence" value="ECO:0007669"/>
    <property type="project" value="TreeGrafter"/>
</dbReference>
<dbReference type="GO" id="GO:0043190">
    <property type="term" value="C:ATP-binding cassette (ABC) transporter complex"/>
    <property type="evidence" value="ECO:0007669"/>
    <property type="project" value="InterPro"/>
</dbReference>
<proteinExistence type="inferred from homology"/>
<dbReference type="PANTHER" id="PTHR30614:SF34">
    <property type="entry name" value="BLR6398 PROTEIN"/>
    <property type="match status" value="1"/>
</dbReference>
<dbReference type="Gene3D" id="1.10.3720.10">
    <property type="entry name" value="MetI-like"/>
    <property type="match status" value="1"/>
</dbReference>
<dbReference type="EMBL" id="CP032695">
    <property type="protein sequence ID" value="AYG63189.1"/>
    <property type="molecule type" value="Genomic_DNA"/>
</dbReference>
<accession>A0A387FX05</accession>
<evidence type="ECO:0000256" key="3">
    <source>
        <dbReference type="ARBA" id="ARBA00022448"/>
    </source>
</evidence>
<keyword evidence="7 8" id="KW-0472">Membrane</keyword>
<dbReference type="RefSeq" id="WP_120708097.1">
    <property type="nucleotide sequence ID" value="NZ_CP032695.1"/>
</dbReference>
<geneLocation type="plasmid" evidence="11">
    <name>prccge525c</name>
</geneLocation>
<feature type="transmembrane region" description="Helical" evidence="8">
    <location>
        <begin position="51"/>
        <end position="73"/>
    </location>
</feature>
<dbReference type="KEGG" id="rjg:CCGE525_31365"/>
<dbReference type="InterPro" id="IPR000515">
    <property type="entry name" value="MetI-like"/>
</dbReference>
<evidence type="ECO:0000256" key="4">
    <source>
        <dbReference type="ARBA" id="ARBA00022475"/>
    </source>
</evidence>
<dbReference type="SUPFAM" id="SSF161098">
    <property type="entry name" value="MetI-like"/>
    <property type="match status" value="1"/>
</dbReference>
<reference evidence="10 11" key="1">
    <citation type="submission" date="2018-10" db="EMBL/GenBank/DDBJ databases">
        <title>Rhizobium etli, R. leguminosarum and a new Rhizobium genospecies from Phaseolus dumosus.</title>
        <authorList>
            <person name="Ramirez-Puebla S.T."/>
            <person name="Rogel-Hernandez M.A."/>
            <person name="Guerrero G."/>
            <person name="Ormeno-Orrillo E."/>
            <person name="Martinez-Romero J.C."/>
            <person name="Negrete-Yankelevich S."/>
            <person name="Martinez-Romero E."/>
        </authorList>
    </citation>
    <scope>NUCLEOTIDE SEQUENCE [LARGE SCALE GENOMIC DNA]</scope>
    <source>
        <strain evidence="10 11">CCGE525</strain>
        <plasmid evidence="11">prccge525c</plasmid>
    </source>
</reference>